<dbReference type="AlphaFoldDB" id="A0A4V3A3A1"/>
<proteinExistence type="predicted"/>
<protein>
    <submittedName>
        <fullName evidence="1">Uncharacterized protein</fullName>
    </submittedName>
</protein>
<sequence length="52" mass="5752">MRKKIKLLILSFIAALAIVLGIAQTTKAARINNDQKIVTLSVNRVAIFLFLV</sequence>
<evidence type="ECO:0000313" key="1">
    <source>
        <dbReference type="EMBL" id="TDG73848.1"/>
    </source>
</evidence>
<dbReference type="RefSeq" id="WP_010020827.1">
    <property type="nucleotide sequence ID" value="NZ_CAJJMR010000016.1"/>
</dbReference>
<dbReference type="EMBL" id="PUFN01000007">
    <property type="protein sequence ID" value="TDG73848.1"/>
    <property type="molecule type" value="Genomic_DNA"/>
</dbReference>
<accession>A0A4V3A3A1</accession>
<keyword evidence="2" id="KW-1185">Reference proteome</keyword>
<evidence type="ECO:0000313" key="2">
    <source>
        <dbReference type="Proteomes" id="UP000295257"/>
    </source>
</evidence>
<dbReference type="Proteomes" id="UP000295257">
    <property type="component" value="Unassembled WGS sequence"/>
</dbReference>
<organism evidence="1 2">
    <name type="scientific">Companilactobacillus farciminis</name>
    <dbReference type="NCBI Taxonomy" id="1612"/>
    <lineage>
        <taxon>Bacteria</taxon>
        <taxon>Bacillati</taxon>
        <taxon>Bacillota</taxon>
        <taxon>Bacilli</taxon>
        <taxon>Lactobacillales</taxon>
        <taxon>Lactobacillaceae</taxon>
        <taxon>Companilactobacillus</taxon>
    </lineage>
</organism>
<comment type="caution">
    <text evidence="1">The sequence shown here is derived from an EMBL/GenBank/DDBJ whole genome shotgun (WGS) entry which is preliminary data.</text>
</comment>
<reference evidence="1 2" key="1">
    <citation type="journal article" date="2019" name="Appl. Microbiol. Biotechnol.">
        <title>Uncovering carbohydrate metabolism through a genotype-phenotype association study of 56 lactic acid bacteria genomes.</title>
        <authorList>
            <person name="Buron-Moles G."/>
            <person name="Chailyan A."/>
            <person name="Dolejs I."/>
            <person name="Forster J."/>
            <person name="Miks M.H."/>
        </authorList>
    </citation>
    <scope>NUCLEOTIDE SEQUENCE [LARGE SCALE GENOMIC DNA]</scope>
    <source>
        <strain evidence="1 2">ATCC 29644</strain>
    </source>
</reference>
<gene>
    <name evidence="1" type="ORF">C5L30_001340</name>
</gene>
<name>A0A4V3A3A1_9LACO</name>